<dbReference type="STRING" id="1945520.A1019T_01825"/>
<evidence type="ECO:0000313" key="2">
    <source>
        <dbReference type="Proteomes" id="UP000188169"/>
    </source>
</evidence>
<name>A0A1R4EHB9_9GAMM</name>
<dbReference type="Proteomes" id="UP000188169">
    <property type="component" value="Unassembled WGS sequence"/>
</dbReference>
<accession>A0A1R4EHB9</accession>
<protein>
    <submittedName>
        <fullName evidence="1">Uncharacterized protein</fullName>
    </submittedName>
</protein>
<organism evidence="1 2">
    <name type="scientific">Psychrobacter pasteurii</name>
    <dbReference type="NCBI Taxonomy" id="1945520"/>
    <lineage>
        <taxon>Bacteria</taxon>
        <taxon>Pseudomonadati</taxon>
        <taxon>Pseudomonadota</taxon>
        <taxon>Gammaproteobacteria</taxon>
        <taxon>Moraxellales</taxon>
        <taxon>Moraxellaceae</taxon>
        <taxon>Psychrobacter</taxon>
    </lineage>
</organism>
<keyword evidence="2" id="KW-1185">Reference proteome</keyword>
<reference evidence="2" key="1">
    <citation type="submission" date="2017-02" db="EMBL/GenBank/DDBJ databases">
        <authorList>
            <person name="Mornico D."/>
        </authorList>
    </citation>
    <scope>NUCLEOTIDE SEQUENCE [LARGE SCALE GENOMIC DNA]</scope>
</reference>
<gene>
    <name evidence="1" type="ORF">A1019T_01825</name>
</gene>
<dbReference type="RefSeq" id="WP_077449221.1">
    <property type="nucleotide sequence ID" value="NZ_FUGD01000107.1"/>
</dbReference>
<dbReference type="AlphaFoldDB" id="A0A1R4EHB9"/>
<dbReference type="EMBL" id="FUGD01000107">
    <property type="protein sequence ID" value="SJM37840.1"/>
    <property type="molecule type" value="Genomic_DNA"/>
</dbReference>
<sequence length="61" mass="7034">MNGRKARGLRNEAAYYAESFDTDYVDTKHNIFTKSGRQKVTTKLLEGCHRAVYQHIKKESA</sequence>
<evidence type="ECO:0000313" key="1">
    <source>
        <dbReference type="EMBL" id="SJM37840.1"/>
    </source>
</evidence>
<proteinExistence type="predicted"/>